<protein>
    <submittedName>
        <fullName evidence="2">Type II toxin-antitoxin system RelE/ParE family toxin</fullName>
    </submittedName>
</protein>
<gene>
    <name evidence="2" type="ORF">BJP36_23730</name>
</gene>
<organism evidence="2 3">
    <name type="scientific">Moorena producens (strain JHB)</name>
    <dbReference type="NCBI Taxonomy" id="1454205"/>
    <lineage>
        <taxon>Bacteria</taxon>
        <taxon>Bacillati</taxon>
        <taxon>Cyanobacteriota</taxon>
        <taxon>Cyanophyceae</taxon>
        <taxon>Coleofasciculales</taxon>
        <taxon>Coleofasciculaceae</taxon>
        <taxon>Moorena</taxon>
    </lineage>
</organism>
<reference evidence="3" key="1">
    <citation type="submission" date="2016-10" db="EMBL/GenBank/DDBJ databases">
        <title>Comparative genomics uncovers the prolific and rare metabolic potential of the cyanobacterial genus Moorea.</title>
        <authorList>
            <person name="Leao T."/>
            <person name="Castelao G."/>
            <person name="Korobeynikov A."/>
            <person name="Monroe E.A."/>
            <person name="Podell S."/>
            <person name="Glukhov E."/>
            <person name="Allen E."/>
            <person name="Gerwick W.H."/>
            <person name="Gerwick L."/>
        </authorList>
    </citation>
    <scope>NUCLEOTIDE SEQUENCE [LARGE SCALE GENOMIC DNA]</scope>
    <source>
        <strain evidence="3">JHB</strain>
    </source>
</reference>
<dbReference type="AlphaFoldDB" id="A0A1D9G499"/>
<dbReference type="InterPro" id="IPR052747">
    <property type="entry name" value="TA_system_RelE_toxin"/>
</dbReference>
<dbReference type="PANTHER" id="PTHR38813:SF1">
    <property type="entry name" value="TOXIN RELE1-RELATED"/>
    <property type="match status" value="1"/>
</dbReference>
<dbReference type="SUPFAM" id="SSF143011">
    <property type="entry name" value="RelE-like"/>
    <property type="match status" value="1"/>
</dbReference>
<dbReference type="Proteomes" id="UP000176944">
    <property type="component" value="Chromosome"/>
</dbReference>
<evidence type="ECO:0000313" key="2">
    <source>
        <dbReference type="EMBL" id="AOY82472.1"/>
    </source>
</evidence>
<evidence type="ECO:0000313" key="3">
    <source>
        <dbReference type="Proteomes" id="UP000176944"/>
    </source>
</evidence>
<dbReference type="PANTHER" id="PTHR38813">
    <property type="match status" value="1"/>
</dbReference>
<dbReference type="Gene3D" id="3.30.2310.20">
    <property type="entry name" value="RelE-like"/>
    <property type="match status" value="1"/>
</dbReference>
<dbReference type="EMBL" id="CP017708">
    <property type="protein sequence ID" value="AOY82472.1"/>
    <property type="molecule type" value="Genomic_DNA"/>
</dbReference>
<name>A0A1D9G499_MOOP1</name>
<dbReference type="InterPro" id="IPR007712">
    <property type="entry name" value="RelE/ParE_toxin"/>
</dbReference>
<accession>A0A1D9G499</accession>
<dbReference type="InterPro" id="IPR035093">
    <property type="entry name" value="RelE/ParE_toxin_dom_sf"/>
</dbReference>
<proteinExistence type="predicted"/>
<evidence type="ECO:0000256" key="1">
    <source>
        <dbReference type="ARBA" id="ARBA00022649"/>
    </source>
</evidence>
<dbReference type="Pfam" id="PF05016">
    <property type="entry name" value="ParE_toxin"/>
    <property type="match status" value="1"/>
</dbReference>
<sequence>MEIEYRELFLKDLKRLKKQPVYRRLMEVAFQIIPKAAELKELSNVKPLKGYPNRYRIRVGDYRIGIEVHGNKLEMMRVLHRREFYRYFP</sequence>
<keyword evidence="1" id="KW-1277">Toxin-antitoxin system</keyword>